<feature type="signal peptide" evidence="1">
    <location>
        <begin position="1"/>
        <end position="21"/>
    </location>
</feature>
<protein>
    <submittedName>
        <fullName evidence="3">PEP-CTERM protein-sorting domain-containing protein</fullName>
    </submittedName>
</protein>
<accession>A0A1I4HHD6</accession>
<keyword evidence="1" id="KW-0732">Signal</keyword>
<dbReference type="Pfam" id="PF07589">
    <property type="entry name" value="PEP-CTERM"/>
    <property type="match status" value="1"/>
</dbReference>
<dbReference type="InterPro" id="IPR013424">
    <property type="entry name" value="Ice-binding_C"/>
</dbReference>
<evidence type="ECO:0000256" key="1">
    <source>
        <dbReference type="SAM" id="SignalP"/>
    </source>
</evidence>
<dbReference type="AlphaFoldDB" id="A0A1I4HHD6"/>
<dbReference type="NCBIfam" id="TIGR02595">
    <property type="entry name" value="PEP_CTERM"/>
    <property type="match status" value="1"/>
</dbReference>
<feature type="chain" id="PRO_5011693493" evidence="1">
    <location>
        <begin position="22"/>
        <end position="173"/>
    </location>
</feature>
<dbReference type="EMBL" id="FOTW01000004">
    <property type="protein sequence ID" value="SFL41625.1"/>
    <property type="molecule type" value="Genomic_DNA"/>
</dbReference>
<dbReference type="Proteomes" id="UP000199470">
    <property type="component" value="Unassembled WGS sequence"/>
</dbReference>
<dbReference type="NCBIfam" id="NF038126">
    <property type="entry name" value="PEP_CTERM_FxDxF"/>
    <property type="match status" value="1"/>
</dbReference>
<dbReference type="RefSeq" id="WP_093381972.1">
    <property type="nucleotide sequence ID" value="NZ_FOTW01000004.1"/>
</dbReference>
<organism evidence="3 4">
    <name type="scientific">Rugamonas rubra</name>
    <dbReference type="NCBI Taxonomy" id="758825"/>
    <lineage>
        <taxon>Bacteria</taxon>
        <taxon>Pseudomonadati</taxon>
        <taxon>Pseudomonadota</taxon>
        <taxon>Betaproteobacteria</taxon>
        <taxon>Burkholderiales</taxon>
        <taxon>Oxalobacteraceae</taxon>
        <taxon>Telluria group</taxon>
        <taxon>Rugamonas</taxon>
    </lineage>
</organism>
<evidence type="ECO:0000313" key="3">
    <source>
        <dbReference type="EMBL" id="SFL41625.1"/>
    </source>
</evidence>
<keyword evidence="4" id="KW-1185">Reference proteome</keyword>
<gene>
    <name evidence="3" type="ORF">SAMN02982985_00015</name>
</gene>
<proteinExistence type="predicted"/>
<evidence type="ECO:0000313" key="4">
    <source>
        <dbReference type="Proteomes" id="UP000199470"/>
    </source>
</evidence>
<dbReference type="OrthoDB" id="6399769at2"/>
<name>A0A1I4HHD6_9BURK</name>
<reference evidence="3 4" key="1">
    <citation type="submission" date="2016-10" db="EMBL/GenBank/DDBJ databases">
        <authorList>
            <person name="de Groot N.N."/>
        </authorList>
    </citation>
    <scope>NUCLEOTIDE SEQUENCE [LARGE SCALE GENOMIC DNA]</scope>
    <source>
        <strain evidence="3 4">ATCC 43154</strain>
    </source>
</reference>
<evidence type="ECO:0000259" key="2">
    <source>
        <dbReference type="Pfam" id="PF07589"/>
    </source>
</evidence>
<sequence>MKTTTLFAALALALGSGAVLANDIQIDAGLLPQDASAPFGHLFTHDVGLFTDTIDFTVPTGSLGSSAHALNLMLGSTSIYDISALSYSVWGGTSASDTVWYGTFPGNNISYDIGLSTPGAYHIRVTGNADGVYGGAYAIALVSGVPEPETYGMLLAGLGLVGFVARRRAVKTA</sequence>
<feature type="domain" description="Ice-binding protein C-terminal" evidence="2">
    <location>
        <begin position="145"/>
        <end position="168"/>
    </location>
</feature>